<dbReference type="PROSITE" id="PS50977">
    <property type="entry name" value="HTH_TETR_2"/>
    <property type="match status" value="1"/>
</dbReference>
<dbReference type="SUPFAM" id="SSF46689">
    <property type="entry name" value="Homeodomain-like"/>
    <property type="match status" value="1"/>
</dbReference>
<dbReference type="EMBL" id="JACJHZ010000020">
    <property type="protein sequence ID" value="MBA9022079.1"/>
    <property type="molecule type" value="Genomic_DNA"/>
</dbReference>
<keyword evidence="3" id="KW-0804">Transcription</keyword>
<keyword evidence="2 4" id="KW-0238">DNA-binding</keyword>
<dbReference type="Proteomes" id="UP000587524">
    <property type="component" value="Unassembled WGS sequence"/>
</dbReference>
<feature type="domain" description="HTH tetR-type" evidence="5">
    <location>
        <begin position="8"/>
        <end position="68"/>
    </location>
</feature>
<proteinExistence type="predicted"/>
<dbReference type="Gene3D" id="1.10.357.10">
    <property type="entry name" value="Tetracycline Repressor, domain 2"/>
    <property type="match status" value="1"/>
</dbReference>
<organism evidence="6 7">
    <name type="scientific">Aminobacter ciceronei</name>
    <dbReference type="NCBI Taxonomy" id="150723"/>
    <lineage>
        <taxon>Bacteria</taxon>
        <taxon>Pseudomonadati</taxon>
        <taxon>Pseudomonadota</taxon>
        <taxon>Alphaproteobacteria</taxon>
        <taxon>Hyphomicrobiales</taxon>
        <taxon>Phyllobacteriaceae</taxon>
        <taxon>Aminobacter</taxon>
    </lineage>
</organism>
<reference evidence="6 7" key="1">
    <citation type="submission" date="2020-08" db="EMBL/GenBank/DDBJ databases">
        <title>Genomic Encyclopedia of Type Strains, Phase IV (KMG-IV): sequencing the most valuable type-strain genomes for metagenomic binning, comparative biology and taxonomic classification.</title>
        <authorList>
            <person name="Goeker M."/>
        </authorList>
    </citation>
    <scope>NUCLEOTIDE SEQUENCE [LARGE SCALE GENOMIC DNA]</scope>
    <source>
        <strain evidence="6 7">DSM 17455</strain>
    </source>
</reference>
<protein>
    <submittedName>
        <fullName evidence="6">AcrR family transcriptional regulator</fullName>
    </submittedName>
</protein>
<dbReference type="RefSeq" id="WP_182575125.1">
    <property type="nucleotide sequence ID" value="NZ_JACJHY010000020.1"/>
</dbReference>
<dbReference type="InterPro" id="IPR009057">
    <property type="entry name" value="Homeodomain-like_sf"/>
</dbReference>
<evidence type="ECO:0000256" key="2">
    <source>
        <dbReference type="ARBA" id="ARBA00023125"/>
    </source>
</evidence>
<name>A0ABR6CAN0_9HYPH</name>
<sequence>MGRAAAIGLTRERVVEAAIALIDDKGLVGFSVRALARRLNVYPAALYWHAGGAKTDLLAEISGALIASLMTPEDLSDDWRETIRILFRRFRARVHEHPHAAPLLGPHIRSNGAPNAPWVEIILKALTEAGFEGQALIDAFNSVVGALEGYITLELAADGATEGSEWVEGFDAGLDALDAARFPLVKRHLPQMYNRSFVMRWKSGDVAPLDDGYNFLIETLILGLEAQAKRGRSREVEPATPATTG</sequence>
<evidence type="ECO:0000259" key="5">
    <source>
        <dbReference type="PROSITE" id="PS50977"/>
    </source>
</evidence>
<evidence type="ECO:0000256" key="4">
    <source>
        <dbReference type="PROSITE-ProRule" id="PRU00335"/>
    </source>
</evidence>
<gene>
    <name evidence="6" type="ORF">HNQ97_004089</name>
</gene>
<dbReference type="Pfam" id="PF02909">
    <property type="entry name" value="TetR_C_1"/>
    <property type="match status" value="1"/>
</dbReference>
<evidence type="ECO:0000313" key="6">
    <source>
        <dbReference type="EMBL" id="MBA9022079.1"/>
    </source>
</evidence>
<comment type="caution">
    <text evidence="6">The sequence shown here is derived from an EMBL/GenBank/DDBJ whole genome shotgun (WGS) entry which is preliminary data.</text>
</comment>
<keyword evidence="1" id="KW-0805">Transcription regulation</keyword>
<dbReference type="Pfam" id="PF00440">
    <property type="entry name" value="TetR_N"/>
    <property type="match status" value="1"/>
</dbReference>
<dbReference type="InterPro" id="IPR004111">
    <property type="entry name" value="Repressor_TetR_C"/>
</dbReference>
<evidence type="ECO:0000256" key="3">
    <source>
        <dbReference type="ARBA" id="ARBA00023163"/>
    </source>
</evidence>
<feature type="DNA-binding region" description="H-T-H motif" evidence="4">
    <location>
        <begin position="31"/>
        <end position="50"/>
    </location>
</feature>
<dbReference type="InterPro" id="IPR001647">
    <property type="entry name" value="HTH_TetR"/>
</dbReference>
<evidence type="ECO:0000313" key="7">
    <source>
        <dbReference type="Proteomes" id="UP000587524"/>
    </source>
</evidence>
<dbReference type="InterPro" id="IPR036271">
    <property type="entry name" value="Tet_transcr_reg_TetR-rel_C_sf"/>
</dbReference>
<accession>A0ABR6CAN0</accession>
<dbReference type="Gene3D" id="1.10.10.60">
    <property type="entry name" value="Homeodomain-like"/>
    <property type="match status" value="1"/>
</dbReference>
<dbReference type="SUPFAM" id="SSF48498">
    <property type="entry name" value="Tetracyclin repressor-like, C-terminal domain"/>
    <property type="match status" value="1"/>
</dbReference>
<keyword evidence="7" id="KW-1185">Reference proteome</keyword>
<evidence type="ECO:0000256" key="1">
    <source>
        <dbReference type="ARBA" id="ARBA00023015"/>
    </source>
</evidence>